<dbReference type="HOGENOM" id="CLU_110312_0_0_1"/>
<name>D4DLJ9_TRIVH</name>
<organism evidence="2 3">
    <name type="scientific">Trichophyton verrucosum (strain HKI 0517)</name>
    <dbReference type="NCBI Taxonomy" id="663202"/>
    <lineage>
        <taxon>Eukaryota</taxon>
        <taxon>Fungi</taxon>
        <taxon>Dikarya</taxon>
        <taxon>Ascomycota</taxon>
        <taxon>Pezizomycotina</taxon>
        <taxon>Eurotiomycetes</taxon>
        <taxon>Eurotiomycetidae</taxon>
        <taxon>Onygenales</taxon>
        <taxon>Arthrodermataceae</taxon>
        <taxon>Trichophyton</taxon>
    </lineage>
</organism>
<dbReference type="RefSeq" id="XP_003017907.1">
    <property type="nucleotide sequence ID" value="XM_003017861.1"/>
</dbReference>
<dbReference type="Gene3D" id="3.30.40.10">
    <property type="entry name" value="Zinc/RING finger domain, C3HC4 (zinc finger)"/>
    <property type="match status" value="1"/>
</dbReference>
<proteinExistence type="predicted"/>
<dbReference type="OrthoDB" id="6270329at2759"/>
<accession>D4DLJ9</accession>
<dbReference type="KEGG" id="tve:TRV_08073"/>
<evidence type="ECO:0000313" key="2">
    <source>
        <dbReference type="EMBL" id="EFE37262.1"/>
    </source>
</evidence>
<dbReference type="InterPro" id="IPR013083">
    <property type="entry name" value="Znf_RING/FYVE/PHD"/>
</dbReference>
<dbReference type="GeneID" id="9579785"/>
<dbReference type="Proteomes" id="UP000008383">
    <property type="component" value="Unassembled WGS sequence"/>
</dbReference>
<feature type="compositionally biased region" description="Polar residues" evidence="1">
    <location>
        <begin position="62"/>
        <end position="74"/>
    </location>
</feature>
<evidence type="ECO:0000313" key="3">
    <source>
        <dbReference type="Proteomes" id="UP000008383"/>
    </source>
</evidence>
<comment type="caution">
    <text evidence="2">The sequence shown here is derived from an EMBL/GenBank/DDBJ whole genome shotgun (WGS) entry which is preliminary data.</text>
</comment>
<reference evidence="3" key="1">
    <citation type="journal article" date="2011" name="Genome Biol.">
        <title>Comparative and functional genomics provide insights into the pathogenicity of dermatophytic fungi.</title>
        <authorList>
            <person name="Burmester A."/>
            <person name="Shelest E."/>
            <person name="Gloeckner G."/>
            <person name="Heddergott C."/>
            <person name="Schindler S."/>
            <person name="Staib P."/>
            <person name="Heidel A."/>
            <person name="Felder M."/>
            <person name="Petzold A."/>
            <person name="Szafranski K."/>
            <person name="Feuermann M."/>
            <person name="Pedruzzi I."/>
            <person name="Priebe S."/>
            <person name="Groth M."/>
            <person name="Winkler R."/>
            <person name="Li W."/>
            <person name="Kniemeyer O."/>
            <person name="Schroeckh V."/>
            <person name="Hertweck C."/>
            <person name="Hube B."/>
            <person name="White T.C."/>
            <person name="Platzer M."/>
            <person name="Guthke R."/>
            <person name="Heitman J."/>
            <person name="Woestemeyer J."/>
            <person name="Zipfel P.F."/>
            <person name="Monod M."/>
            <person name="Brakhage A.A."/>
        </authorList>
    </citation>
    <scope>NUCLEOTIDE SEQUENCE [LARGE SCALE GENOMIC DNA]</scope>
    <source>
        <strain evidence="3">HKI 0517</strain>
    </source>
</reference>
<gene>
    <name evidence="2" type="ORF">TRV_08073</name>
</gene>
<evidence type="ECO:0000256" key="1">
    <source>
        <dbReference type="SAM" id="MobiDB-lite"/>
    </source>
</evidence>
<dbReference type="AlphaFoldDB" id="D4DLJ9"/>
<protein>
    <recommendedName>
        <fullName evidence="4">RING-type domain-containing protein</fullName>
    </recommendedName>
</protein>
<feature type="compositionally biased region" description="Polar residues" evidence="1">
    <location>
        <begin position="12"/>
        <end position="31"/>
    </location>
</feature>
<keyword evidence="3" id="KW-1185">Reference proteome</keyword>
<sequence>MENDTVDLTGPSPVTTSHSSRGPVPQTLQPSRSRRSASPDFNDNRGKVKRRRLSNRNNRSSTPTAGPSSQSHQAAETMIPGEIEAVDLTSVDDSSSLAQVLAKQREDAIIAQKNATNDKEAKSILIAYKCPVCMDVPENATSTICGMYCALIPHNDTLLNIFLSPLKYNETRRTLEGAGKGARGNCPVCRKSITVVDNPGPRRNLVPLQFKLITRKKG</sequence>
<evidence type="ECO:0008006" key="4">
    <source>
        <dbReference type="Google" id="ProtNLM"/>
    </source>
</evidence>
<dbReference type="EMBL" id="ACYE01000511">
    <property type="protein sequence ID" value="EFE37262.1"/>
    <property type="molecule type" value="Genomic_DNA"/>
</dbReference>
<feature type="region of interest" description="Disordered" evidence="1">
    <location>
        <begin position="1"/>
        <end position="75"/>
    </location>
</feature>